<protein>
    <submittedName>
        <fullName evidence="3">Si:dkey-87o1.2</fullName>
    </submittedName>
</protein>
<accession>A0A665UYU7</accession>
<keyword evidence="2" id="KW-0812">Transmembrane</keyword>
<keyword evidence="4" id="KW-1185">Reference proteome</keyword>
<keyword evidence="2" id="KW-1133">Transmembrane helix</keyword>
<dbReference type="AlphaFoldDB" id="A0A665UYU7"/>
<dbReference type="OMA" id="RNQMVES"/>
<sequence length="184" mass="20557">LVVVGSSVYGSSLLHTRIIYVRVRRFMSVFLGLAVMVAMIFQAARQEIILRQLKARMSENSRDLAKKEEYVVEAKGKVEGIRSTIQSINDKIKELKTQKASAEKSINEHDESLKACNSEKAEIEKKKASLTDAMTKLKEAKKKAQGEIQGLKQEILDKDKAICAFADTAKEEARKLCGIVEAQK</sequence>
<evidence type="ECO:0000313" key="4">
    <source>
        <dbReference type="Proteomes" id="UP000472264"/>
    </source>
</evidence>
<dbReference type="Gene3D" id="1.10.287.1490">
    <property type="match status" value="1"/>
</dbReference>
<proteinExistence type="predicted"/>
<evidence type="ECO:0000256" key="2">
    <source>
        <dbReference type="SAM" id="Phobius"/>
    </source>
</evidence>
<evidence type="ECO:0000256" key="1">
    <source>
        <dbReference type="SAM" id="Coils"/>
    </source>
</evidence>
<feature type="coiled-coil region" evidence="1">
    <location>
        <begin position="78"/>
        <end position="161"/>
    </location>
</feature>
<organism evidence="3 4">
    <name type="scientific">Echeneis naucrates</name>
    <name type="common">Live sharksucker</name>
    <dbReference type="NCBI Taxonomy" id="173247"/>
    <lineage>
        <taxon>Eukaryota</taxon>
        <taxon>Metazoa</taxon>
        <taxon>Chordata</taxon>
        <taxon>Craniata</taxon>
        <taxon>Vertebrata</taxon>
        <taxon>Euteleostomi</taxon>
        <taxon>Actinopterygii</taxon>
        <taxon>Neopterygii</taxon>
        <taxon>Teleostei</taxon>
        <taxon>Neoteleostei</taxon>
        <taxon>Acanthomorphata</taxon>
        <taxon>Carangaria</taxon>
        <taxon>Carangiformes</taxon>
        <taxon>Echeneidae</taxon>
        <taxon>Echeneis</taxon>
    </lineage>
</organism>
<reference evidence="3" key="1">
    <citation type="submission" date="2021-04" db="EMBL/GenBank/DDBJ databases">
        <authorList>
            <consortium name="Wellcome Sanger Institute Data Sharing"/>
        </authorList>
    </citation>
    <scope>NUCLEOTIDE SEQUENCE [LARGE SCALE GENOMIC DNA]</scope>
</reference>
<keyword evidence="1" id="KW-0175">Coiled coil</keyword>
<dbReference type="InParanoid" id="A0A665UYU7"/>
<dbReference type="FunCoup" id="A0A665UYU7">
    <property type="interactions" value="58"/>
</dbReference>
<feature type="transmembrane region" description="Helical" evidence="2">
    <location>
        <begin position="26"/>
        <end position="44"/>
    </location>
</feature>
<evidence type="ECO:0000313" key="3">
    <source>
        <dbReference type="Ensembl" id="ENSENLP00000024621.1"/>
    </source>
</evidence>
<reference evidence="3" key="3">
    <citation type="submission" date="2025-09" db="UniProtKB">
        <authorList>
            <consortium name="Ensembl"/>
        </authorList>
    </citation>
    <scope>IDENTIFICATION</scope>
</reference>
<dbReference type="Ensembl" id="ENSENLT00000025419.1">
    <property type="protein sequence ID" value="ENSENLP00000024621.1"/>
    <property type="gene ID" value="ENSENLG00000011132.1"/>
</dbReference>
<reference evidence="3" key="2">
    <citation type="submission" date="2025-08" db="UniProtKB">
        <authorList>
            <consortium name="Ensembl"/>
        </authorList>
    </citation>
    <scope>IDENTIFICATION</scope>
</reference>
<name>A0A665UYU7_ECHNA</name>
<keyword evidence="2" id="KW-0472">Membrane</keyword>
<dbReference type="Proteomes" id="UP000472264">
    <property type="component" value="Chromosome 6"/>
</dbReference>